<sequence>MLTSASNLDRRAEWDSRRAGCKAKLSDSRFHPCKDSIEELITATRDHPSSPTPPWVNNFSDEMNDAMNFRGRTLPEQVNGTVREYSAVRNRVVEIFPGEEVSSNGPVQPRHFQPGPVFPQVYIFPGESERSKWNSWLSRQKNRMKH</sequence>
<reference evidence="1" key="1">
    <citation type="submission" date="2023-04" db="EMBL/GenBank/DDBJ databases">
        <title>A chromosome-level genome assembly of the parasitoid wasp Eretmocerus hayati.</title>
        <authorList>
            <person name="Zhong Y."/>
            <person name="Liu S."/>
            <person name="Liu Y."/>
        </authorList>
    </citation>
    <scope>NUCLEOTIDE SEQUENCE</scope>
    <source>
        <strain evidence="1">ZJU_SS_LIU_2023</strain>
    </source>
</reference>
<keyword evidence="2" id="KW-1185">Reference proteome</keyword>
<gene>
    <name evidence="1" type="ORF">QAD02_008403</name>
</gene>
<name>A0ACC2N6N5_9HYME</name>
<dbReference type="Proteomes" id="UP001239111">
    <property type="component" value="Chromosome 4"/>
</dbReference>
<evidence type="ECO:0000313" key="2">
    <source>
        <dbReference type="Proteomes" id="UP001239111"/>
    </source>
</evidence>
<dbReference type="EMBL" id="CM056744">
    <property type="protein sequence ID" value="KAJ8666741.1"/>
    <property type="molecule type" value="Genomic_DNA"/>
</dbReference>
<protein>
    <submittedName>
        <fullName evidence="1">Uncharacterized protein</fullName>
    </submittedName>
</protein>
<evidence type="ECO:0000313" key="1">
    <source>
        <dbReference type="EMBL" id="KAJ8666741.1"/>
    </source>
</evidence>
<comment type="caution">
    <text evidence="1">The sequence shown here is derived from an EMBL/GenBank/DDBJ whole genome shotgun (WGS) entry which is preliminary data.</text>
</comment>
<accession>A0ACC2N6N5</accession>
<proteinExistence type="predicted"/>
<organism evidence="1 2">
    <name type="scientific">Eretmocerus hayati</name>
    <dbReference type="NCBI Taxonomy" id="131215"/>
    <lineage>
        <taxon>Eukaryota</taxon>
        <taxon>Metazoa</taxon>
        <taxon>Ecdysozoa</taxon>
        <taxon>Arthropoda</taxon>
        <taxon>Hexapoda</taxon>
        <taxon>Insecta</taxon>
        <taxon>Pterygota</taxon>
        <taxon>Neoptera</taxon>
        <taxon>Endopterygota</taxon>
        <taxon>Hymenoptera</taxon>
        <taxon>Apocrita</taxon>
        <taxon>Proctotrupomorpha</taxon>
        <taxon>Chalcidoidea</taxon>
        <taxon>Aphelinidae</taxon>
        <taxon>Aphelininae</taxon>
        <taxon>Eretmocerus</taxon>
    </lineage>
</organism>